<evidence type="ECO:0000256" key="2">
    <source>
        <dbReference type="ARBA" id="ARBA00022481"/>
    </source>
</evidence>
<dbReference type="Gene3D" id="3.30.700.10">
    <property type="entry name" value="Glycoprotein, Type 4 Pilin"/>
    <property type="match status" value="1"/>
</dbReference>
<dbReference type="AlphaFoldDB" id="A0A1G2QJW0"/>
<comment type="caution">
    <text evidence="7">The sequence shown here is derived from an EMBL/GenBank/DDBJ whole genome shotgun (WGS) entry which is preliminary data.</text>
</comment>
<dbReference type="NCBIfam" id="TIGR02532">
    <property type="entry name" value="IV_pilin_GFxxxE"/>
    <property type="match status" value="1"/>
</dbReference>
<dbReference type="GO" id="GO:0015628">
    <property type="term" value="P:protein secretion by the type II secretion system"/>
    <property type="evidence" value="ECO:0007669"/>
    <property type="project" value="InterPro"/>
</dbReference>
<reference evidence="7 8" key="1">
    <citation type="journal article" date="2016" name="Nat. Commun.">
        <title>Thousands of microbial genomes shed light on interconnected biogeochemical processes in an aquifer system.</title>
        <authorList>
            <person name="Anantharaman K."/>
            <person name="Brown C.T."/>
            <person name="Hug L.A."/>
            <person name="Sharon I."/>
            <person name="Castelle C.J."/>
            <person name="Probst A.J."/>
            <person name="Thomas B.C."/>
            <person name="Singh A."/>
            <person name="Wilkins M.J."/>
            <person name="Karaoz U."/>
            <person name="Brodie E.L."/>
            <person name="Williams K.H."/>
            <person name="Hubbard S.S."/>
            <person name="Banfield J.F."/>
        </authorList>
    </citation>
    <scope>NUCLEOTIDE SEQUENCE [LARGE SCALE GENOMIC DNA]</scope>
</reference>
<evidence type="ECO:0000256" key="4">
    <source>
        <dbReference type="ARBA" id="ARBA00022989"/>
    </source>
</evidence>
<protein>
    <recommendedName>
        <fullName evidence="9">Type II secretion system protein GspG C-terminal domain-containing protein</fullName>
    </recommendedName>
</protein>
<evidence type="ECO:0000256" key="1">
    <source>
        <dbReference type="ARBA" id="ARBA00004167"/>
    </source>
</evidence>
<evidence type="ECO:0000256" key="5">
    <source>
        <dbReference type="ARBA" id="ARBA00023136"/>
    </source>
</evidence>
<dbReference type="InterPro" id="IPR012902">
    <property type="entry name" value="N_methyl_site"/>
</dbReference>
<keyword evidence="5 6" id="KW-0472">Membrane</keyword>
<evidence type="ECO:0000256" key="6">
    <source>
        <dbReference type="SAM" id="Phobius"/>
    </source>
</evidence>
<name>A0A1G2QJW0_9BACT</name>
<evidence type="ECO:0000313" key="8">
    <source>
        <dbReference type="Proteomes" id="UP000177090"/>
    </source>
</evidence>
<dbReference type="Pfam" id="PF07963">
    <property type="entry name" value="N_methyl"/>
    <property type="match status" value="1"/>
</dbReference>
<proteinExistence type="predicted"/>
<dbReference type="InterPro" id="IPR000983">
    <property type="entry name" value="Bac_GSPG_pilin"/>
</dbReference>
<dbReference type="GO" id="GO:0015627">
    <property type="term" value="C:type II protein secretion system complex"/>
    <property type="evidence" value="ECO:0007669"/>
    <property type="project" value="InterPro"/>
</dbReference>
<gene>
    <name evidence="7" type="ORF">A2569_02865</name>
</gene>
<comment type="subcellular location">
    <subcellularLocation>
        <location evidence="1">Membrane</location>
        <topology evidence="1">Single-pass membrane protein</topology>
    </subcellularLocation>
</comment>
<dbReference type="PROSITE" id="PS00409">
    <property type="entry name" value="PROKAR_NTER_METHYL"/>
    <property type="match status" value="1"/>
</dbReference>
<dbReference type="Proteomes" id="UP000177090">
    <property type="component" value="Unassembled WGS sequence"/>
</dbReference>
<accession>A0A1G2QJW0</accession>
<keyword evidence="4 6" id="KW-1133">Transmembrane helix</keyword>
<dbReference type="SUPFAM" id="SSF54523">
    <property type="entry name" value="Pili subunits"/>
    <property type="match status" value="1"/>
</dbReference>
<evidence type="ECO:0008006" key="9">
    <source>
        <dbReference type="Google" id="ProtNLM"/>
    </source>
</evidence>
<dbReference type="GO" id="GO:0016020">
    <property type="term" value="C:membrane"/>
    <property type="evidence" value="ECO:0007669"/>
    <property type="project" value="UniProtKB-SubCell"/>
</dbReference>
<dbReference type="EMBL" id="MHTL01000014">
    <property type="protein sequence ID" value="OHA60359.1"/>
    <property type="molecule type" value="Genomic_DNA"/>
</dbReference>
<dbReference type="PRINTS" id="PR00813">
    <property type="entry name" value="BCTERIALGSPG"/>
</dbReference>
<evidence type="ECO:0000256" key="3">
    <source>
        <dbReference type="ARBA" id="ARBA00022692"/>
    </source>
</evidence>
<feature type="transmembrane region" description="Helical" evidence="6">
    <location>
        <begin position="12"/>
        <end position="34"/>
    </location>
</feature>
<dbReference type="PANTHER" id="PTHR30093:SF44">
    <property type="entry name" value="TYPE II SECRETION SYSTEM CORE PROTEIN G"/>
    <property type="match status" value="1"/>
</dbReference>
<dbReference type="InterPro" id="IPR045584">
    <property type="entry name" value="Pilin-like"/>
</dbReference>
<organism evidence="7 8">
    <name type="scientific">Candidatus Vogelbacteria bacterium RIFOXYD1_FULL_51_18</name>
    <dbReference type="NCBI Taxonomy" id="1802440"/>
    <lineage>
        <taxon>Bacteria</taxon>
        <taxon>Candidatus Vogeliibacteriota</taxon>
    </lineage>
</organism>
<sequence>MHLRTKRVAGFTLIELLVVIGIIGILSSIVLASLQTSRKKALDAAVQEQLVAMRSAVELYALDHNGLYTSLTVLPLFTGVMDEDCDAVNAETSNWYANDSVIEPMIAKINEASGRVICAANNTYTKWAVSARLPTSPMSPSANLKWWCVDGYGTSKQFIGAIPINGGFPSYYDAKCE</sequence>
<evidence type="ECO:0000313" key="7">
    <source>
        <dbReference type="EMBL" id="OHA60359.1"/>
    </source>
</evidence>
<keyword evidence="3 6" id="KW-0812">Transmembrane</keyword>
<keyword evidence="2" id="KW-0488">Methylation</keyword>
<dbReference type="PANTHER" id="PTHR30093">
    <property type="entry name" value="GENERAL SECRETION PATHWAY PROTEIN G"/>
    <property type="match status" value="1"/>
</dbReference>
<dbReference type="STRING" id="1802440.A2569_02865"/>